<feature type="region of interest" description="Disordered" evidence="1">
    <location>
        <begin position="64"/>
        <end position="158"/>
    </location>
</feature>
<evidence type="ECO:0000313" key="3">
    <source>
        <dbReference type="Proteomes" id="UP001178507"/>
    </source>
</evidence>
<evidence type="ECO:0000313" key="2">
    <source>
        <dbReference type="EMBL" id="CAJ1381401.1"/>
    </source>
</evidence>
<sequence length="623" mass="69467">MMTVMPSPKGPNFQTVFHRSVTAPLGTPSGQPAVAKAFRRQTTMPVASSAAGTVAAALPTMAKEAPAAPARRVIMPDSSPKAKSNPDMQRVSKAASPPIRSWASMSEGDFADLNRPRPPSLTAVDTTPKQVPEQDPGSRSESDDELPQALPGRQLSRRFSWSEYPTTPLFLEAAADKPKATGTEPRIGIDIGGVLTREGDSTYMGSLDEWDASWEADGALDSVRKIVQVFGPTNTFLVSKVRPGGSMHQRMEQWLHETMDFCKVTGLPKENIVFVRTVDGPTGKGVVCEKLGISHFVDDKIEVLKSIFEDEAGNSRHLVERYQGLLFHFAKGGYSQAMMAAQQLPRYEQLSKLGVPASLGERMLLQAPKPQVEAELPAALRAEERIEYDKARYDFRAKLTSLLGWAGPHIGFGSFREGDTELEMFQAKEEVFSSFKYEKRWRHLGCTCLGRNCSLQFHRLRQCILGSSDFLACYELLLKEVICPILKSKLPEDGASSFYCQFPPTVRLQPGPSERPRRLHRDAEFGHQDGEVNFWMPLTDYSSTKTTLWVESQPNAEDFHPLELEVGQVAMFHGTLVRHYAPCNPTEHLRVSMDFRVGVGRYFDPSWRLEGLQHYHGRRVLVL</sequence>
<accession>A0AA36I6X5</accession>
<name>A0AA36I6X5_9DINO</name>
<proteinExistence type="predicted"/>
<dbReference type="SUPFAM" id="SSF51197">
    <property type="entry name" value="Clavaminate synthase-like"/>
    <property type="match status" value="1"/>
</dbReference>
<protein>
    <submittedName>
        <fullName evidence="2">Uncharacterized protein</fullName>
    </submittedName>
</protein>
<comment type="caution">
    <text evidence="2">The sequence shown here is derived from an EMBL/GenBank/DDBJ whole genome shotgun (WGS) entry which is preliminary data.</text>
</comment>
<dbReference type="AlphaFoldDB" id="A0AA36I6X5"/>
<keyword evidence="3" id="KW-1185">Reference proteome</keyword>
<dbReference type="Proteomes" id="UP001178507">
    <property type="component" value="Unassembled WGS sequence"/>
</dbReference>
<gene>
    <name evidence="2" type="ORF">EVOR1521_LOCUS9103</name>
</gene>
<reference evidence="2" key="1">
    <citation type="submission" date="2023-08" db="EMBL/GenBank/DDBJ databases">
        <authorList>
            <person name="Chen Y."/>
            <person name="Shah S."/>
            <person name="Dougan E. K."/>
            <person name="Thang M."/>
            <person name="Chan C."/>
        </authorList>
    </citation>
    <scope>NUCLEOTIDE SEQUENCE</scope>
</reference>
<dbReference type="Gene3D" id="2.60.120.620">
    <property type="entry name" value="q2cbj1_9rhob like domain"/>
    <property type="match status" value="1"/>
</dbReference>
<dbReference type="EMBL" id="CAUJNA010000806">
    <property type="protein sequence ID" value="CAJ1381401.1"/>
    <property type="molecule type" value="Genomic_DNA"/>
</dbReference>
<organism evidence="2 3">
    <name type="scientific">Effrenium voratum</name>
    <dbReference type="NCBI Taxonomy" id="2562239"/>
    <lineage>
        <taxon>Eukaryota</taxon>
        <taxon>Sar</taxon>
        <taxon>Alveolata</taxon>
        <taxon>Dinophyceae</taxon>
        <taxon>Suessiales</taxon>
        <taxon>Symbiodiniaceae</taxon>
        <taxon>Effrenium</taxon>
    </lineage>
</organism>
<evidence type="ECO:0000256" key="1">
    <source>
        <dbReference type="SAM" id="MobiDB-lite"/>
    </source>
</evidence>